<reference evidence="2" key="1">
    <citation type="journal article" date="2019" name="Int. J. Syst. Evol. Microbiol.">
        <title>The Global Catalogue of Microorganisms (GCM) 10K type strain sequencing project: providing services to taxonomists for standard genome sequencing and annotation.</title>
        <authorList>
            <consortium name="The Broad Institute Genomics Platform"/>
            <consortium name="The Broad Institute Genome Sequencing Center for Infectious Disease"/>
            <person name="Wu L."/>
            <person name="Ma J."/>
        </authorList>
    </citation>
    <scope>NUCLEOTIDE SEQUENCE [LARGE SCALE GENOMIC DNA]</scope>
    <source>
        <strain evidence="2">SHR3</strain>
    </source>
</reference>
<name>A0ABW1AWL1_9RHOO</name>
<dbReference type="RefSeq" id="WP_157748644.1">
    <property type="nucleotide sequence ID" value="NZ_JBHSOG010000098.1"/>
</dbReference>
<organism evidence="1 2">
    <name type="scientific">Thauera sinica</name>
    <dbReference type="NCBI Taxonomy" id="2665146"/>
    <lineage>
        <taxon>Bacteria</taxon>
        <taxon>Pseudomonadati</taxon>
        <taxon>Pseudomonadota</taxon>
        <taxon>Betaproteobacteria</taxon>
        <taxon>Rhodocyclales</taxon>
        <taxon>Zoogloeaceae</taxon>
        <taxon>Thauera</taxon>
    </lineage>
</organism>
<keyword evidence="2" id="KW-1185">Reference proteome</keyword>
<dbReference type="Proteomes" id="UP001595974">
    <property type="component" value="Unassembled WGS sequence"/>
</dbReference>
<accession>A0ABW1AWL1</accession>
<evidence type="ECO:0008006" key="3">
    <source>
        <dbReference type="Google" id="ProtNLM"/>
    </source>
</evidence>
<proteinExistence type="predicted"/>
<protein>
    <recommendedName>
        <fullName evidence="3">ATP-binding protein</fullName>
    </recommendedName>
</protein>
<dbReference type="EMBL" id="JBHSOG010000098">
    <property type="protein sequence ID" value="MFC5771707.1"/>
    <property type="molecule type" value="Genomic_DNA"/>
</dbReference>
<evidence type="ECO:0000313" key="2">
    <source>
        <dbReference type="Proteomes" id="UP001595974"/>
    </source>
</evidence>
<gene>
    <name evidence="1" type="ORF">ACFPTN_20200</name>
</gene>
<evidence type="ECO:0000313" key="1">
    <source>
        <dbReference type="EMBL" id="MFC5771707.1"/>
    </source>
</evidence>
<sequence>MNTRMRTTDLRELIRDALPVESAEYGAPPPTHQFFVPKTHARALHINIPVVLGDRGMGKSYWWAALQSREHRGLLARLAPHVRIREETLVFPGFGKTRDLTQYPSKDVFARLLDAGQKARLVWKAVVVWSAGRFAAEHGLGRLSAPSGGRFGDGSGFGYGDGAVSGSGYGAGLWDGSGFGDGRHIPPVDLLLPAIDSWEERVAWTVNNPEAADWLLQQFDATLHAIERDSIWLFDALDDAADDAATFYTLVEGLCQLALELRSFRHLRAKVFLRTDQFEDRRVGRFPDASKLRASTASLRWLTTELYGLLWQLLGNHPLRGAEYRQDLYTTLFEHKLKGRGLGREEKQEVLKLAQAADWTPPPESQFEPAMQERLFHRLTGPFMGESARKGFPYRWLPTHLADAHGDISPRSFLSALATAVAHTANHHADHDYAVHFRSLHAGVHEASRIRVGEIAEHPWVRPLMVALAGDVAVPFEFADAEARWQVTDALADADVVAAEIDSADSARKRLAELGVWREMKTGRIDVPDIFRLGFKLARRGGVPLRRDGEVQR</sequence>
<comment type="caution">
    <text evidence="1">The sequence shown here is derived from an EMBL/GenBank/DDBJ whole genome shotgun (WGS) entry which is preliminary data.</text>
</comment>